<organism evidence="2 3">
    <name type="scientific">Paramesorhizobium deserti</name>
    <dbReference type="NCBI Taxonomy" id="1494590"/>
    <lineage>
        <taxon>Bacteria</taxon>
        <taxon>Pseudomonadati</taxon>
        <taxon>Pseudomonadota</taxon>
        <taxon>Alphaproteobacteria</taxon>
        <taxon>Hyphomicrobiales</taxon>
        <taxon>Phyllobacteriaceae</taxon>
        <taxon>Paramesorhizobium</taxon>
    </lineage>
</organism>
<keyword evidence="3" id="KW-1185">Reference proteome</keyword>
<feature type="region of interest" description="Disordered" evidence="1">
    <location>
        <begin position="25"/>
        <end position="60"/>
    </location>
</feature>
<dbReference type="EMBL" id="LNTU01000023">
    <property type="protein sequence ID" value="KXF76713.1"/>
    <property type="molecule type" value="Genomic_DNA"/>
</dbReference>
<protein>
    <submittedName>
        <fullName evidence="2">Uncharacterized protein</fullName>
    </submittedName>
</protein>
<sequence length="60" mass="6533">MEEGIAAFGHGRSLVMMIMDTSIGSSRGASIDNPDTFGESLRDKMSTRSPETDSYCHSMM</sequence>
<dbReference type="Proteomes" id="UP000070107">
    <property type="component" value="Unassembled WGS sequence"/>
</dbReference>
<dbReference type="AlphaFoldDB" id="A0A135HU52"/>
<comment type="caution">
    <text evidence="2">The sequence shown here is derived from an EMBL/GenBank/DDBJ whole genome shotgun (WGS) entry which is preliminary data.</text>
</comment>
<evidence type="ECO:0000256" key="1">
    <source>
        <dbReference type="SAM" id="MobiDB-lite"/>
    </source>
</evidence>
<gene>
    <name evidence="2" type="ORF">ATN84_11805</name>
</gene>
<reference evidence="2 3" key="1">
    <citation type="submission" date="2015-11" db="EMBL/GenBank/DDBJ databases">
        <title>Draft genome sequence of Paramesorhizobium deserti A-3-E, a strain highly resistant to diverse beta-lactam antibiotics.</title>
        <authorList>
            <person name="Lv R."/>
            <person name="Yang X."/>
            <person name="Fang N."/>
            <person name="Guo J."/>
            <person name="Luo X."/>
            <person name="Peng F."/>
            <person name="Yang R."/>
            <person name="Cui Y."/>
            <person name="Fang C."/>
            <person name="Song Y."/>
        </authorList>
    </citation>
    <scope>NUCLEOTIDE SEQUENCE [LARGE SCALE GENOMIC DNA]</scope>
    <source>
        <strain evidence="2 3">A-3-E</strain>
    </source>
</reference>
<evidence type="ECO:0000313" key="2">
    <source>
        <dbReference type="EMBL" id="KXF76713.1"/>
    </source>
</evidence>
<evidence type="ECO:0000313" key="3">
    <source>
        <dbReference type="Proteomes" id="UP000070107"/>
    </source>
</evidence>
<accession>A0A135HU52</accession>
<proteinExistence type="predicted"/>
<dbReference type="STRING" id="1494590.ATN84_11805"/>
<name>A0A135HU52_9HYPH</name>